<accession>K1YII5</accession>
<evidence type="ECO:0000256" key="1">
    <source>
        <dbReference type="SAM" id="MobiDB-lite"/>
    </source>
</evidence>
<name>K1YII5_9BACT</name>
<organism evidence="2">
    <name type="scientific">uncultured bacterium</name>
    <name type="common">gcode 4</name>
    <dbReference type="NCBI Taxonomy" id="1234023"/>
    <lineage>
        <taxon>Bacteria</taxon>
        <taxon>environmental samples</taxon>
    </lineage>
</organism>
<comment type="caution">
    <text evidence="2">The sequence shown here is derived from an EMBL/GenBank/DDBJ whole genome shotgun (WGS) entry which is preliminary data.</text>
</comment>
<proteinExistence type="predicted"/>
<protein>
    <submittedName>
        <fullName evidence="2">Uncharacterized protein</fullName>
    </submittedName>
</protein>
<reference evidence="2" key="1">
    <citation type="journal article" date="2012" name="Science">
        <title>Fermentation, hydrogen, and sulfur metabolism in multiple uncultivated bacterial phyla.</title>
        <authorList>
            <person name="Wrighton K.C."/>
            <person name="Thomas B.C."/>
            <person name="Sharon I."/>
            <person name="Miller C.S."/>
            <person name="Castelle C.J."/>
            <person name="VerBerkmoes N.C."/>
            <person name="Wilkins M.J."/>
            <person name="Hettich R.L."/>
            <person name="Lipton M.S."/>
            <person name="Williams K.H."/>
            <person name="Long P.E."/>
            <person name="Banfield J.F."/>
        </authorList>
    </citation>
    <scope>NUCLEOTIDE SEQUENCE [LARGE SCALE GENOMIC DNA]</scope>
</reference>
<dbReference type="AlphaFoldDB" id="K1YII5"/>
<gene>
    <name evidence="2" type="ORF">ACD_80C00113G0007</name>
</gene>
<feature type="region of interest" description="Disordered" evidence="1">
    <location>
        <begin position="1"/>
        <end position="36"/>
    </location>
</feature>
<sequence>MPRDSDLNQDKITNQNEPKWGPPPKSMSPKDIKEKI</sequence>
<dbReference type="EMBL" id="AMFJ01036120">
    <property type="protein sequence ID" value="EKD25139.1"/>
    <property type="molecule type" value="Genomic_DNA"/>
</dbReference>
<evidence type="ECO:0000313" key="2">
    <source>
        <dbReference type="EMBL" id="EKD25139.1"/>
    </source>
</evidence>